<evidence type="ECO:0000313" key="4">
    <source>
        <dbReference type="EMBL" id="GAP34676.1"/>
    </source>
</evidence>
<feature type="chain" id="PRO_5005513466" evidence="2">
    <location>
        <begin position="28"/>
        <end position="649"/>
    </location>
</feature>
<dbReference type="EMBL" id="BBYR01000009">
    <property type="protein sequence ID" value="GAP34676.1"/>
    <property type="molecule type" value="Genomic_DNA"/>
</dbReference>
<feature type="signal peptide" evidence="2">
    <location>
        <begin position="1"/>
        <end position="27"/>
    </location>
</feature>
<evidence type="ECO:0000259" key="3">
    <source>
        <dbReference type="Pfam" id="PF05299"/>
    </source>
</evidence>
<name>A0A0K8NWC9_PISS1</name>
<dbReference type="AlphaFoldDB" id="A0A0K8NWC9"/>
<evidence type="ECO:0000256" key="1">
    <source>
        <dbReference type="SAM" id="MobiDB-lite"/>
    </source>
</evidence>
<dbReference type="Pfam" id="PF05299">
    <property type="entry name" value="Peptidase_M61"/>
    <property type="match status" value="1"/>
</dbReference>
<evidence type="ECO:0000313" key="5">
    <source>
        <dbReference type="Proteomes" id="UP000037660"/>
    </source>
</evidence>
<accession>A0A0K8NWC9</accession>
<reference evidence="4 5" key="2">
    <citation type="journal article" date="2016" name="Science">
        <title>A bacterium that degrades and assimilates poly(ethylene terephthalate).</title>
        <authorList>
            <person name="Yoshida S."/>
            <person name="Hiraga K."/>
            <person name="Takehana T."/>
            <person name="Taniguchi I."/>
            <person name="Yamaji H."/>
            <person name="Maeda Y."/>
            <person name="Toyohara K."/>
            <person name="Miyamoto K."/>
            <person name="Kimura Y."/>
            <person name="Oda K."/>
        </authorList>
    </citation>
    <scope>NUCLEOTIDE SEQUENCE [LARGE SCALE GENOMIC DNA]</scope>
    <source>
        <strain evidence="5">NBRC 110686 / TISTR 2288 / 201-F6</strain>
    </source>
</reference>
<evidence type="ECO:0000256" key="2">
    <source>
        <dbReference type="SAM" id="SignalP"/>
    </source>
</evidence>
<dbReference type="Proteomes" id="UP000037660">
    <property type="component" value="Unassembled WGS sequence"/>
</dbReference>
<organism evidence="4 5">
    <name type="scientific">Piscinibacter sakaiensis</name>
    <name type="common">Ideonella sakaiensis</name>
    <dbReference type="NCBI Taxonomy" id="1547922"/>
    <lineage>
        <taxon>Bacteria</taxon>
        <taxon>Pseudomonadati</taxon>
        <taxon>Pseudomonadota</taxon>
        <taxon>Betaproteobacteria</taxon>
        <taxon>Burkholderiales</taxon>
        <taxon>Sphaerotilaceae</taxon>
        <taxon>Piscinibacter</taxon>
    </lineage>
</organism>
<dbReference type="InterPro" id="IPR007963">
    <property type="entry name" value="Peptidase_M61_catalytic"/>
</dbReference>
<proteinExistence type="predicted"/>
<comment type="caution">
    <text evidence="4">The sequence shown here is derived from an EMBL/GenBank/DDBJ whole genome shotgun (WGS) entry which is preliminary data.</text>
</comment>
<gene>
    <name evidence="4" type="ORF">ISF6_5384</name>
</gene>
<protein>
    <submittedName>
        <fullName evidence="4">Gll0821 protein</fullName>
    </submittedName>
</protein>
<keyword evidence="2" id="KW-0732">Signal</keyword>
<dbReference type="InterPro" id="IPR027268">
    <property type="entry name" value="Peptidase_M4/M1_CTD_sf"/>
</dbReference>
<feature type="domain" description="Peptidase M61 catalytic" evidence="3">
    <location>
        <begin position="361"/>
        <end position="438"/>
    </location>
</feature>
<feature type="region of interest" description="Disordered" evidence="1">
    <location>
        <begin position="120"/>
        <end position="158"/>
    </location>
</feature>
<dbReference type="Gene3D" id="1.10.390.10">
    <property type="entry name" value="Neutral Protease Domain 2"/>
    <property type="match status" value="1"/>
</dbReference>
<sequence>MVRVIRRAARLAMPAVLVAAAAGPSAAAAPAATPSTVAAQAPAADVPHAGEPGCVLAFEVTPRYDGARRSFLLSLSFPAQGRRETTMRLSNGWAGVTDFPAAFGAWQATDPGVRVVPLDAEGGAGEPASPAVRPAAAAAPSSASAGTAVPPGPAPSRWRIEHPAEGRVRLQARVESALDDGRGPTPEGDRAMYRAQVGPDSFQFFGYALLPGLAPWDDRARTTTCVTLSDPAHPPALLFGSHGQGRGRVTLRIEGSPALARHAFYAGGPGWRVLERPLPGGPLFTALRGRYAAPDEAYADAAAAIVGTHRRFWGSEGSGPQWLVLTPNFSPRNRGGTLVQAAAVLHVDRDFAPASGGLDFLVGHENLHQWFSQRFGGREPAGRPGQGAADAWFSEGFTDYYTHRLLLASGQWNLARYAGELTNALRRWWRSPARGLGSAALLPRFFADADAGAQFYRRGELLAMRWDRALRQGGGPGLDDALRGLMLPAAADPRDPPASGRVLDGLARWLGALPRRDLQAYLVDGRPLPLEPDLAGPCFLLAMEELPRWTAGFDTAASFQARRVQGVVPGGPAAAAGLRDGQALLGWSVYGGDTSRDIELTLPGVDGGPARPLRYRPVDGRTERLPTLRVRDGAETSADCRAWQRRERF</sequence>
<reference evidence="5" key="1">
    <citation type="submission" date="2015-07" db="EMBL/GenBank/DDBJ databases">
        <title>Discovery of a poly(ethylene terephthalate assimilation.</title>
        <authorList>
            <person name="Yoshida S."/>
            <person name="Hiraga K."/>
            <person name="Takehana T."/>
            <person name="Taniguchi I."/>
            <person name="Yamaji H."/>
            <person name="Maeda Y."/>
            <person name="Toyohara K."/>
            <person name="Miyamoto K."/>
            <person name="Kimura Y."/>
            <person name="Oda K."/>
        </authorList>
    </citation>
    <scope>NUCLEOTIDE SEQUENCE [LARGE SCALE GENOMIC DNA]</scope>
    <source>
        <strain evidence="5">NBRC 110686 / TISTR 2288 / 201-F6</strain>
    </source>
</reference>
<feature type="compositionally biased region" description="Low complexity" evidence="1">
    <location>
        <begin position="126"/>
        <end position="149"/>
    </location>
</feature>
<keyword evidence="5" id="KW-1185">Reference proteome</keyword>